<evidence type="ECO:0000313" key="2">
    <source>
        <dbReference type="EMBL" id="CAG6784203.1"/>
    </source>
</evidence>
<proteinExistence type="predicted"/>
<dbReference type="EMBL" id="HBUF01636292">
    <property type="protein sequence ID" value="CAG6784203.1"/>
    <property type="molecule type" value="Transcribed_RNA"/>
</dbReference>
<keyword evidence="1" id="KW-1133">Transmembrane helix</keyword>
<reference evidence="2" key="1">
    <citation type="submission" date="2021-05" db="EMBL/GenBank/DDBJ databases">
        <authorList>
            <person name="Alioto T."/>
            <person name="Alioto T."/>
            <person name="Gomez Garrido J."/>
        </authorList>
    </citation>
    <scope>NUCLEOTIDE SEQUENCE</scope>
</reference>
<accession>A0A8D9BFD1</accession>
<protein>
    <submittedName>
        <fullName evidence="2">Uncharacterized protein</fullName>
    </submittedName>
</protein>
<keyword evidence="1" id="KW-0472">Membrane</keyword>
<feature type="transmembrane region" description="Helical" evidence="1">
    <location>
        <begin position="103"/>
        <end position="123"/>
    </location>
</feature>
<keyword evidence="1" id="KW-0812">Transmembrane</keyword>
<sequence length="126" mass="14802">MPVKSGSLVLNKTNIYLNLFKQLSAGDCFFDSNGFYTSYPDYISYNIHREMICLPSIEKLQKSILFQTLYRIVNNKVDTIDLSNSILYRVPSMRTRVNNNRNLFFFYSILFLQRTVTSLQIYVTIK</sequence>
<name>A0A8D9BFD1_9HEMI</name>
<evidence type="ECO:0000256" key="1">
    <source>
        <dbReference type="SAM" id="Phobius"/>
    </source>
</evidence>
<dbReference type="AlphaFoldDB" id="A0A8D9BFD1"/>
<organism evidence="2">
    <name type="scientific">Cacopsylla melanoneura</name>
    <dbReference type="NCBI Taxonomy" id="428564"/>
    <lineage>
        <taxon>Eukaryota</taxon>
        <taxon>Metazoa</taxon>
        <taxon>Ecdysozoa</taxon>
        <taxon>Arthropoda</taxon>
        <taxon>Hexapoda</taxon>
        <taxon>Insecta</taxon>
        <taxon>Pterygota</taxon>
        <taxon>Neoptera</taxon>
        <taxon>Paraneoptera</taxon>
        <taxon>Hemiptera</taxon>
        <taxon>Sternorrhyncha</taxon>
        <taxon>Psylloidea</taxon>
        <taxon>Psyllidae</taxon>
        <taxon>Psyllinae</taxon>
        <taxon>Cacopsylla</taxon>
    </lineage>
</organism>